<gene>
    <name evidence="3" type="primary">nudF</name>
    <name evidence="3" type="ORF">SAMEA4412665_01510</name>
</gene>
<dbReference type="GO" id="GO:0006753">
    <property type="term" value="P:nucleoside phosphate metabolic process"/>
    <property type="evidence" value="ECO:0007669"/>
    <property type="project" value="TreeGrafter"/>
</dbReference>
<sequence length="211" mass="23424">MSRWDAAETWQVDEHEVLATGRVCDFVNDTITTPARERIQRQYTTHPSAVGIIALDEHDRVAVVRQYRHPVRMILVEPPAGLLDVCGEDYLAAAQRELAEEAMLAAVDWQVLLDIVTTPGGCQEALRIYLARDLSPAPRPDGFVPEGEERLMTADWEPLDDLVAAIQAGQCQSPTLVTGVLATALAKAQGRLDDLRPAHSPWPVMDRRRAR</sequence>
<evidence type="ECO:0000259" key="2">
    <source>
        <dbReference type="PROSITE" id="PS51462"/>
    </source>
</evidence>
<dbReference type="SUPFAM" id="SSF55811">
    <property type="entry name" value="Nudix"/>
    <property type="match status" value="1"/>
</dbReference>
<keyword evidence="1 3" id="KW-0378">Hydrolase</keyword>
<evidence type="ECO:0000313" key="3">
    <source>
        <dbReference type="EMBL" id="SNV37370.1"/>
    </source>
</evidence>
<protein>
    <submittedName>
        <fullName evidence="3">ADP-ribose pyrophosphatase</fullName>
        <ecNumber evidence="3">3.6.1.13</ecNumber>
    </submittedName>
</protein>
<dbReference type="GO" id="GO:0047631">
    <property type="term" value="F:ADP-ribose diphosphatase activity"/>
    <property type="evidence" value="ECO:0007669"/>
    <property type="project" value="UniProtKB-EC"/>
</dbReference>
<dbReference type="RefSeq" id="WP_065860616.1">
    <property type="nucleotide sequence ID" value="NZ_LT906441.1"/>
</dbReference>
<dbReference type="Gene3D" id="3.90.79.10">
    <property type="entry name" value="Nucleoside Triphosphate Pyrophosphohydrolase"/>
    <property type="match status" value="1"/>
</dbReference>
<accession>A0A239WTB1</accession>
<dbReference type="PANTHER" id="PTHR11839:SF31">
    <property type="entry name" value="ADP-RIBOSE PYROPHOSPHATASE"/>
    <property type="match status" value="1"/>
</dbReference>
<dbReference type="PROSITE" id="PS51462">
    <property type="entry name" value="NUDIX"/>
    <property type="match status" value="1"/>
</dbReference>
<proteinExistence type="predicted"/>
<organism evidence="3 4">
    <name type="scientific">Cutibacterium granulosum</name>
    <dbReference type="NCBI Taxonomy" id="33011"/>
    <lineage>
        <taxon>Bacteria</taxon>
        <taxon>Bacillati</taxon>
        <taxon>Actinomycetota</taxon>
        <taxon>Actinomycetes</taxon>
        <taxon>Propionibacteriales</taxon>
        <taxon>Propionibacteriaceae</taxon>
        <taxon>Cutibacterium</taxon>
    </lineage>
</organism>
<reference evidence="3 4" key="1">
    <citation type="submission" date="2017-06" db="EMBL/GenBank/DDBJ databases">
        <authorList>
            <consortium name="Pathogen Informatics"/>
        </authorList>
    </citation>
    <scope>NUCLEOTIDE SEQUENCE [LARGE SCALE GENOMIC DNA]</scope>
    <source>
        <strain evidence="3 4">NCTC11865</strain>
    </source>
</reference>
<dbReference type="GO" id="GO:0019693">
    <property type="term" value="P:ribose phosphate metabolic process"/>
    <property type="evidence" value="ECO:0007669"/>
    <property type="project" value="TreeGrafter"/>
</dbReference>
<evidence type="ECO:0000256" key="1">
    <source>
        <dbReference type="ARBA" id="ARBA00022801"/>
    </source>
</evidence>
<dbReference type="Pfam" id="PF00293">
    <property type="entry name" value="NUDIX"/>
    <property type="match status" value="1"/>
</dbReference>
<dbReference type="GO" id="GO:0005829">
    <property type="term" value="C:cytosol"/>
    <property type="evidence" value="ECO:0007669"/>
    <property type="project" value="TreeGrafter"/>
</dbReference>
<feature type="domain" description="Nudix hydrolase" evidence="2">
    <location>
        <begin position="45"/>
        <end position="184"/>
    </location>
</feature>
<evidence type="ECO:0000313" key="4">
    <source>
        <dbReference type="Proteomes" id="UP000215332"/>
    </source>
</evidence>
<name>A0A239WTB1_9ACTN</name>
<dbReference type="Proteomes" id="UP000215332">
    <property type="component" value="Chromosome 1"/>
</dbReference>
<dbReference type="EMBL" id="LT906441">
    <property type="protein sequence ID" value="SNV37370.1"/>
    <property type="molecule type" value="Genomic_DNA"/>
</dbReference>
<dbReference type="AlphaFoldDB" id="A0A239WTB1"/>
<dbReference type="EC" id="3.6.1.13" evidence="3"/>
<dbReference type="InterPro" id="IPR000086">
    <property type="entry name" value="NUDIX_hydrolase_dom"/>
</dbReference>
<dbReference type="eggNOG" id="COG0494">
    <property type="taxonomic scope" value="Bacteria"/>
</dbReference>
<dbReference type="KEGG" id="cgrn:4412665_01510"/>
<dbReference type="PANTHER" id="PTHR11839">
    <property type="entry name" value="UDP/ADP-SUGAR PYROPHOSPHATASE"/>
    <property type="match status" value="1"/>
</dbReference>
<dbReference type="InterPro" id="IPR015797">
    <property type="entry name" value="NUDIX_hydrolase-like_dom_sf"/>
</dbReference>